<organism evidence="3 4">
    <name type="scientific">Cohnella pontilimi</name>
    <dbReference type="NCBI Taxonomy" id="2564100"/>
    <lineage>
        <taxon>Bacteria</taxon>
        <taxon>Bacillati</taxon>
        <taxon>Bacillota</taxon>
        <taxon>Bacilli</taxon>
        <taxon>Bacillales</taxon>
        <taxon>Paenibacillaceae</taxon>
        <taxon>Cohnella</taxon>
    </lineage>
</organism>
<dbReference type="PANTHER" id="PTHR10885:SF0">
    <property type="entry name" value="ISOPENTENYL-DIPHOSPHATE DELTA-ISOMERASE"/>
    <property type="match status" value="1"/>
</dbReference>
<dbReference type="EMBL" id="SUPK01000008">
    <property type="protein sequence ID" value="TJY40772.1"/>
    <property type="molecule type" value="Genomic_DNA"/>
</dbReference>
<feature type="region of interest" description="Disordered" evidence="1">
    <location>
        <begin position="63"/>
        <end position="87"/>
    </location>
</feature>
<accession>A0A4U0FC15</accession>
<protein>
    <submittedName>
        <fullName evidence="3">NUDIX domain-containing protein</fullName>
    </submittedName>
</protein>
<dbReference type="Proteomes" id="UP000309673">
    <property type="component" value="Unassembled WGS sequence"/>
</dbReference>
<dbReference type="InterPro" id="IPR015797">
    <property type="entry name" value="NUDIX_hydrolase-like_dom_sf"/>
</dbReference>
<dbReference type="AlphaFoldDB" id="A0A4U0FC15"/>
<name>A0A4U0FC15_9BACL</name>
<dbReference type="OrthoDB" id="9780586at2"/>
<proteinExistence type="predicted"/>
<dbReference type="PROSITE" id="PS51462">
    <property type="entry name" value="NUDIX"/>
    <property type="match status" value="1"/>
</dbReference>
<evidence type="ECO:0000313" key="3">
    <source>
        <dbReference type="EMBL" id="TJY40772.1"/>
    </source>
</evidence>
<evidence type="ECO:0000259" key="2">
    <source>
        <dbReference type="PROSITE" id="PS51462"/>
    </source>
</evidence>
<reference evidence="3 4" key="1">
    <citation type="submission" date="2019-04" db="EMBL/GenBank/DDBJ databases">
        <title>Cohnella sp. nov., isolated from soil.</title>
        <authorList>
            <person name="Kim W."/>
        </authorList>
    </citation>
    <scope>NUCLEOTIDE SEQUENCE [LARGE SCALE GENOMIC DNA]</scope>
    <source>
        <strain evidence="3 4">CAU 1483</strain>
    </source>
</reference>
<comment type="caution">
    <text evidence="3">The sequence shown here is derived from an EMBL/GenBank/DDBJ whole genome shotgun (WGS) entry which is preliminary data.</text>
</comment>
<sequence>MNQHTEERFDVYDKLGNPIGTATREETHAKGLWHHTVHCWLVRRGEDGRARILFQRRSASKDTNPGGYDITAAGHLSAGETPREASRELEEELGVRIPFEKLVSYGTIREEAAGEAGGKHYIDREVSHVFGAVTELEPRQFRLQEEEVSGLYEADALRLIAMMEGLGTTVEARGVLLEGGKIKPDTVTVTASEFVSRDYGYYVGVFGFLLKLAEQPQND</sequence>
<evidence type="ECO:0000256" key="1">
    <source>
        <dbReference type="SAM" id="MobiDB-lite"/>
    </source>
</evidence>
<dbReference type="PANTHER" id="PTHR10885">
    <property type="entry name" value="ISOPENTENYL-DIPHOSPHATE DELTA-ISOMERASE"/>
    <property type="match status" value="1"/>
</dbReference>
<dbReference type="Gene3D" id="3.90.79.10">
    <property type="entry name" value="Nucleoside Triphosphate Pyrophosphohydrolase"/>
    <property type="match status" value="1"/>
</dbReference>
<gene>
    <name evidence="3" type="ORF">E5161_16645</name>
</gene>
<dbReference type="RefSeq" id="WP_136778962.1">
    <property type="nucleotide sequence ID" value="NZ_SUPK01000008.1"/>
</dbReference>
<dbReference type="GO" id="GO:0003824">
    <property type="term" value="F:catalytic activity"/>
    <property type="evidence" value="ECO:0007669"/>
    <property type="project" value="UniProtKB-ARBA"/>
</dbReference>
<feature type="domain" description="Nudix hydrolase" evidence="2">
    <location>
        <begin position="32"/>
        <end position="177"/>
    </location>
</feature>
<keyword evidence="4" id="KW-1185">Reference proteome</keyword>
<dbReference type="Pfam" id="PF00293">
    <property type="entry name" value="NUDIX"/>
    <property type="match status" value="1"/>
</dbReference>
<dbReference type="SUPFAM" id="SSF55811">
    <property type="entry name" value="Nudix"/>
    <property type="match status" value="1"/>
</dbReference>
<evidence type="ECO:0000313" key="4">
    <source>
        <dbReference type="Proteomes" id="UP000309673"/>
    </source>
</evidence>
<dbReference type="CDD" id="cd04692">
    <property type="entry name" value="NUDIX_Hydrolase"/>
    <property type="match status" value="1"/>
</dbReference>
<dbReference type="InterPro" id="IPR000086">
    <property type="entry name" value="NUDIX_hydrolase_dom"/>
</dbReference>